<gene>
    <name evidence="1" type="ORF">C5Y83_21270</name>
</gene>
<sequence>MVGLKANRGLNEKTLWERRELLRSQANVHFIEPEQFCSLAVSCRRITRADESAAGLKGLYSEVEDAFYYVEEEQLDRYREGLCAPATSLELV</sequence>
<protein>
    <submittedName>
        <fullName evidence="1">Uncharacterized protein</fullName>
    </submittedName>
</protein>
<evidence type="ECO:0000313" key="1">
    <source>
        <dbReference type="EMBL" id="PQO32724.1"/>
    </source>
</evidence>
<dbReference type="EMBL" id="PUHY01000012">
    <property type="protein sequence ID" value="PQO32724.1"/>
    <property type="molecule type" value="Genomic_DNA"/>
</dbReference>
<evidence type="ECO:0000313" key="2">
    <source>
        <dbReference type="Proteomes" id="UP000238322"/>
    </source>
</evidence>
<comment type="caution">
    <text evidence="1">The sequence shown here is derived from an EMBL/GenBank/DDBJ whole genome shotgun (WGS) entry which is preliminary data.</text>
</comment>
<organism evidence="1 2">
    <name type="scientific">Blastopirellula marina</name>
    <dbReference type="NCBI Taxonomy" id="124"/>
    <lineage>
        <taxon>Bacteria</taxon>
        <taxon>Pseudomonadati</taxon>
        <taxon>Planctomycetota</taxon>
        <taxon>Planctomycetia</taxon>
        <taxon>Pirellulales</taxon>
        <taxon>Pirellulaceae</taxon>
        <taxon>Blastopirellula</taxon>
    </lineage>
</organism>
<proteinExistence type="predicted"/>
<dbReference type="OrthoDB" id="282766at2"/>
<name>A0A2S8FLD9_9BACT</name>
<accession>A0A2S8FLD9</accession>
<reference evidence="1 2" key="1">
    <citation type="submission" date="2018-02" db="EMBL/GenBank/DDBJ databases">
        <title>Comparative genomes isolates from brazilian mangrove.</title>
        <authorList>
            <person name="Araujo J.E."/>
            <person name="Taketani R.G."/>
            <person name="Silva M.C.P."/>
            <person name="Loureco M.V."/>
            <person name="Andreote F.D."/>
        </authorList>
    </citation>
    <scope>NUCLEOTIDE SEQUENCE [LARGE SCALE GENOMIC DNA]</scope>
    <source>
        <strain evidence="1 2">Hex-1 MGV</strain>
    </source>
</reference>
<dbReference type="AlphaFoldDB" id="A0A2S8FLD9"/>
<dbReference type="RefSeq" id="WP_105331736.1">
    <property type="nucleotide sequence ID" value="NZ_PUHY01000012.1"/>
</dbReference>
<dbReference type="Proteomes" id="UP000238322">
    <property type="component" value="Unassembled WGS sequence"/>
</dbReference>